<dbReference type="RefSeq" id="WP_075756990.1">
    <property type="nucleotide sequence ID" value="NZ_LT608335.1"/>
</dbReference>
<evidence type="ECO:0000256" key="2">
    <source>
        <dbReference type="ARBA" id="ARBA00006434"/>
    </source>
</evidence>
<reference evidence="15" key="1">
    <citation type="submission" date="2016-08" db="EMBL/GenBank/DDBJ databases">
        <authorList>
            <person name="Seilhamer J.J."/>
        </authorList>
    </citation>
    <scope>NUCLEOTIDE SEQUENCE</scope>
    <source>
        <strain evidence="15">86</strain>
    </source>
</reference>
<name>A0A212M0U2_9FIRM</name>
<evidence type="ECO:0000256" key="11">
    <source>
        <dbReference type="ARBA" id="ARBA00023201"/>
    </source>
</evidence>
<evidence type="ECO:0000313" key="15">
    <source>
        <dbReference type="EMBL" id="SCM83435.1"/>
    </source>
</evidence>
<evidence type="ECO:0000256" key="5">
    <source>
        <dbReference type="ARBA" id="ARBA00022692"/>
    </source>
</evidence>
<dbReference type="GO" id="GO:0006814">
    <property type="term" value="P:sodium ion transport"/>
    <property type="evidence" value="ECO:0007669"/>
    <property type="project" value="UniProtKB-KW"/>
</dbReference>
<dbReference type="GO" id="GO:0015293">
    <property type="term" value="F:symporter activity"/>
    <property type="evidence" value="ECO:0007669"/>
    <property type="project" value="UniProtKB-KW"/>
</dbReference>
<feature type="transmembrane region" description="Helical" evidence="14">
    <location>
        <begin position="285"/>
        <end position="305"/>
    </location>
</feature>
<keyword evidence="11" id="KW-0739">Sodium transport</keyword>
<dbReference type="PANTHER" id="PTHR48086:SF3">
    <property type="entry name" value="SODIUM_PROLINE SYMPORTER"/>
    <property type="match status" value="1"/>
</dbReference>
<comment type="similarity">
    <text evidence="2 13">Belongs to the sodium:solute symporter (SSF) (TC 2.A.21) family.</text>
</comment>
<evidence type="ECO:0000256" key="14">
    <source>
        <dbReference type="SAM" id="Phobius"/>
    </source>
</evidence>
<dbReference type="PROSITE" id="PS50283">
    <property type="entry name" value="NA_SOLUT_SYMP_3"/>
    <property type="match status" value="1"/>
</dbReference>
<dbReference type="GO" id="GO:0005886">
    <property type="term" value="C:plasma membrane"/>
    <property type="evidence" value="ECO:0007669"/>
    <property type="project" value="UniProtKB-SubCell"/>
</dbReference>
<dbReference type="Gene3D" id="1.20.1730.10">
    <property type="entry name" value="Sodium/glucose cotransporter"/>
    <property type="match status" value="1"/>
</dbReference>
<evidence type="ECO:0000256" key="1">
    <source>
        <dbReference type="ARBA" id="ARBA00004651"/>
    </source>
</evidence>
<feature type="transmembrane region" description="Helical" evidence="14">
    <location>
        <begin position="6"/>
        <end position="26"/>
    </location>
</feature>
<keyword evidence="4" id="KW-1003">Cell membrane</keyword>
<feature type="transmembrane region" description="Helical" evidence="14">
    <location>
        <begin position="339"/>
        <end position="359"/>
    </location>
</feature>
<dbReference type="PANTHER" id="PTHR48086">
    <property type="entry name" value="SODIUM/PROLINE SYMPORTER-RELATED"/>
    <property type="match status" value="1"/>
</dbReference>
<evidence type="ECO:0000256" key="6">
    <source>
        <dbReference type="ARBA" id="ARBA00022847"/>
    </source>
</evidence>
<protein>
    <submittedName>
        <fullName evidence="15">Na+/proline symporter</fullName>
    </submittedName>
</protein>
<accession>A0A212M0U2</accession>
<evidence type="ECO:0000256" key="4">
    <source>
        <dbReference type="ARBA" id="ARBA00022475"/>
    </source>
</evidence>
<feature type="transmembrane region" description="Helical" evidence="14">
    <location>
        <begin position="123"/>
        <end position="141"/>
    </location>
</feature>
<feature type="transmembrane region" description="Helical" evidence="14">
    <location>
        <begin position="161"/>
        <end position="181"/>
    </location>
</feature>
<keyword evidence="6" id="KW-0769">Symport</keyword>
<keyword evidence="10 14" id="KW-0472">Membrane</keyword>
<proteinExistence type="inferred from homology"/>
<sequence>MLSVTATWALFIVYLGALIACGVYVWWREKKQSARQFYTAANSIHWFVLCMTYIGALMSTWVFFAGPGGYYRGGFAYYMSELSYMPLFPVFTYFVMNKVWLLNTQRNYTTQADLFVDRFRSPLLRLILAVTFFTVSMPYAAATYLACGTAANVASGGLIDASSAIIFVGIAILIFIPFGGVKSVAWVSTVQAWIFMIGLWTIGISVLNYGFNGDLFAAISSVWEKQNNWFSYPGPKEWAPYSARFGYPIACAIGWTIMLPDVFIRAGYFGKDMDGQRKLMLMQPALQLIVWTGCMFIGFVAIAFLPDLSGKETELVIPLLIERIISTQSMGYAGVLMGIFVWGVLATGLTSATSHLLVAGSTISEDILNRLLKLNVSPKVNMLLARGAVFALGIGALVIALNPPSLMWTLIMFAIALVMPIFPVLVAALYWRRATTPAALVSTIVGIIGVLLTYHYDLGNVWYGVFGMVASAILMVVVSYMTKETDKEVLDEFYGAMDKAETVYYEN</sequence>
<organism evidence="15">
    <name type="scientific">uncultured Sporomusa sp</name>
    <dbReference type="NCBI Taxonomy" id="307249"/>
    <lineage>
        <taxon>Bacteria</taxon>
        <taxon>Bacillati</taxon>
        <taxon>Bacillota</taxon>
        <taxon>Negativicutes</taxon>
        <taxon>Selenomonadales</taxon>
        <taxon>Sporomusaceae</taxon>
        <taxon>Sporomusa</taxon>
        <taxon>environmental samples</taxon>
    </lineage>
</organism>
<feature type="transmembrane region" description="Helical" evidence="14">
    <location>
        <begin position="46"/>
        <end position="64"/>
    </location>
</feature>
<dbReference type="AlphaFoldDB" id="A0A212M0U2"/>
<dbReference type="InterPro" id="IPR038377">
    <property type="entry name" value="Na/Glc_symporter_sf"/>
</dbReference>
<dbReference type="EMBL" id="FMJE01000007">
    <property type="protein sequence ID" value="SCM83435.1"/>
    <property type="molecule type" value="Genomic_DNA"/>
</dbReference>
<feature type="transmembrane region" description="Helical" evidence="14">
    <location>
        <begin position="245"/>
        <end position="264"/>
    </location>
</feature>
<comment type="subcellular location">
    <subcellularLocation>
        <location evidence="1">Cell membrane</location>
        <topology evidence="1">Multi-pass membrane protein</topology>
    </subcellularLocation>
</comment>
<feature type="transmembrane region" description="Helical" evidence="14">
    <location>
        <begin position="84"/>
        <end position="102"/>
    </location>
</feature>
<evidence type="ECO:0000256" key="7">
    <source>
        <dbReference type="ARBA" id="ARBA00022989"/>
    </source>
</evidence>
<dbReference type="Pfam" id="PF00474">
    <property type="entry name" value="SSF"/>
    <property type="match status" value="1"/>
</dbReference>
<evidence type="ECO:0000256" key="10">
    <source>
        <dbReference type="ARBA" id="ARBA00023136"/>
    </source>
</evidence>
<evidence type="ECO:0000256" key="13">
    <source>
        <dbReference type="RuleBase" id="RU362091"/>
    </source>
</evidence>
<dbReference type="CDD" id="cd10322">
    <property type="entry name" value="SLC5sbd"/>
    <property type="match status" value="1"/>
</dbReference>
<evidence type="ECO:0000256" key="3">
    <source>
        <dbReference type="ARBA" id="ARBA00022448"/>
    </source>
</evidence>
<evidence type="ECO:0000256" key="9">
    <source>
        <dbReference type="ARBA" id="ARBA00023065"/>
    </source>
</evidence>
<keyword evidence="3" id="KW-0813">Transport</keyword>
<keyword evidence="5 14" id="KW-0812">Transmembrane</keyword>
<evidence type="ECO:0000256" key="8">
    <source>
        <dbReference type="ARBA" id="ARBA00023053"/>
    </source>
</evidence>
<feature type="transmembrane region" description="Helical" evidence="14">
    <location>
        <begin position="380"/>
        <end position="401"/>
    </location>
</feature>
<evidence type="ECO:0000256" key="12">
    <source>
        <dbReference type="ARBA" id="ARBA00033708"/>
    </source>
</evidence>
<feature type="transmembrane region" description="Helical" evidence="14">
    <location>
        <begin position="438"/>
        <end position="456"/>
    </location>
</feature>
<comment type="catalytic activity">
    <reaction evidence="12">
        <text>L-proline(in) + Na(+)(in) = L-proline(out) + Na(+)(out)</text>
        <dbReference type="Rhea" id="RHEA:28967"/>
        <dbReference type="ChEBI" id="CHEBI:29101"/>
        <dbReference type="ChEBI" id="CHEBI:60039"/>
    </reaction>
</comment>
<keyword evidence="9" id="KW-0406">Ion transport</keyword>
<dbReference type="InterPro" id="IPR050277">
    <property type="entry name" value="Sodium:Solute_Symporter"/>
</dbReference>
<gene>
    <name evidence="15" type="ORF">KL86SPO_70293</name>
</gene>
<feature type="transmembrane region" description="Helical" evidence="14">
    <location>
        <begin position="193"/>
        <end position="211"/>
    </location>
</feature>
<feature type="transmembrane region" description="Helical" evidence="14">
    <location>
        <begin position="462"/>
        <end position="481"/>
    </location>
</feature>
<dbReference type="InterPro" id="IPR001734">
    <property type="entry name" value="Na/solute_symporter"/>
</dbReference>
<keyword evidence="8" id="KW-0915">Sodium</keyword>
<keyword evidence="7 14" id="KW-1133">Transmembrane helix</keyword>
<feature type="transmembrane region" description="Helical" evidence="14">
    <location>
        <begin position="407"/>
        <end position="431"/>
    </location>
</feature>